<dbReference type="AlphaFoldDB" id="A0A8H8WQX3"/>
<dbReference type="KEGG" id="mind:mvi_11670"/>
<gene>
    <name evidence="1" type="ORF">mvi_11670</name>
</gene>
<organism evidence="1 2">
    <name type="scientific">Methylobacterium indicum</name>
    <dbReference type="NCBI Taxonomy" id="1775910"/>
    <lineage>
        <taxon>Bacteria</taxon>
        <taxon>Pseudomonadati</taxon>
        <taxon>Pseudomonadota</taxon>
        <taxon>Alphaproteobacteria</taxon>
        <taxon>Hyphomicrobiales</taxon>
        <taxon>Methylobacteriaceae</taxon>
        <taxon>Methylobacterium</taxon>
    </lineage>
</organism>
<reference evidence="1" key="1">
    <citation type="submission" date="2020-11" db="EMBL/GenBank/DDBJ databases">
        <title>Complete genome sequence of a novel pathogenic Methylobacterium strain isolated from rice in Vietnam.</title>
        <authorList>
            <person name="Lai K."/>
            <person name="Okazaki S."/>
            <person name="Higashi K."/>
            <person name="Mori H."/>
            <person name="Toyoda A."/>
            <person name="Kurokawa K."/>
        </authorList>
    </citation>
    <scope>NUCLEOTIDE SEQUENCE</scope>
    <source>
        <strain evidence="1">VL1</strain>
    </source>
</reference>
<name>A0A8H8WQX3_9HYPH</name>
<protein>
    <submittedName>
        <fullName evidence="1">Uncharacterized protein</fullName>
    </submittedName>
</protein>
<dbReference type="EMBL" id="AP024145">
    <property type="protein sequence ID" value="BCM82706.1"/>
    <property type="molecule type" value="Genomic_DNA"/>
</dbReference>
<proteinExistence type="predicted"/>
<accession>A0A8H8WQX3</accession>
<sequence>MLLLPNIETFKGWGLEARIDKKLNKTEEMLDKISSIATSYSVLAYNITSDNAFRGVSDFDSAISASKNIESISNLITSDKETIKAARKKYEETLSKEVYSVWLSFRMERLPNDKLEENIRTDINVREREIFFAMSPELFRNITIIDPGFKYLNKTDADKLSIFAYEASRGLEDVIATGLSNKLMTVIFNRSINVRNKLYRDIFLEEAKLSSYPIYIRE</sequence>
<evidence type="ECO:0000313" key="1">
    <source>
        <dbReference type="EMBL" id="BCM82706.1"/>
    </source>
</evidence>
<evidence type="ECO:0000313" key="2">
    <source>
        <dbReference type="Proteomes" id="UP000663508"/>
    </source>
</evidence>
<dbReference type="Proteomes" id="UP000663508">
    <property type="component" value="Chromosome"/>
</dbReference>